<reference evidence="10" key="1">
    <citation type="journal article" date="2019" name="Int. J. Syst. Evol. Microbiol.">
        <title>The Global Catalogue of Microorganisms (GCM) 10K type strain sequencing project: providing services to taxonomists for standard genome sequencing and annotation.</title>
        <authorList>
            <consortium name="The Broad Institute Genomics Platform"/>
            <consortium name="The Broad Institute Genome Sequencing Center for Infectious Disease"/>
            <person name="Wu L."/>
            <person name="Ma J."/>
        </authorList>
    </citation>
    <scope>NUCLEOTIDE SEQUENCE [LARGE SCALE GENOMIC DNA]</scope>
    <source>
        <strain evidence="10">KCTC 42195</strain>
    </source>
</reference>
<keyword evidence="6" id="KW-0676">Redox-active center</keyword>
<dbReference type="Pfam" id="PF21352">
    <property type="entry name" value="Zn_ribbon_Thio2"/>
    <property type="match status" value="1"/>
</dbReference>
<evidence type="ECO:0000259" key="8">
    <source>
        <dbReference type="PROSITE" id="PS51352"/>
    </source>
</evidence>
<dbReference type="InterPro" id="IPR017937">
    <property type="entry name" value="Thioredoxin_CS"/>
</dbReference>
<accession>A0ABV7TVC9</accession>
<evidence type="ECO:0000313" key="9">
    <source>
        <dbReference type="EMBL" id="MFC3626734.1"/>
    </source>
</evidence>
<dbReference type="Gene3D" id="2.30.30.380">
    <property type="entry name" value="Zn-finger domain of Sec23/24"/>
    <property type="match status" value="1"/>
</dbReference>
<dbReference type="EMBL" id="JBHRYH010000021">
    <property type="protein sequence ID" value="MFC3626734.1"/>
    <property type="molecule type" value="Genomic_DNA"/>
</dbReference>
<dbReference type="Proteomes" id="UP001595636">
    <property type="component" value="Unassembled WGS sequence"/>
</dbReference>
<name>A0ABV7TVC9_9NEIS</name>
<keyword evidence="4" id="KW-0249">Electron transport</keyword>
<dbReference type="NCBIfam" id="NF008229">
    <property type="entry name" value="PRK10996.1"/>
    <property type="match status" value="1"/>
</dbReference>
<organism evidence="9 10">
    <name type="scientific">Vogesella amnigena</name>
    <dbReference type="NCBI Taxonomy" id="1507449"/>
    <lineage>
        <taxon>Bacteria</taxon>
        <taxon>Pseudomonadati</taxon>
        <taxon>Pseudomonadota</taxon>
        <taxon>Betaproteobacteria</taxon>
        <taxon>Neisseriales</taxon>
        <taxon>Chromobacteriaceae</taxon>
        <taxon>Vogesella</taxon>
    </lineage>
</organism>
<comment type="similarity">
    <text evidence="1">Belongs to the thioredoxin family.</text>
</comment>
<evidence type="ECO:0000256" key="5">
    <source>
        <dbReference type="ARBA" id="ARBA00023157"/>
    </source>
</evidence>
<evidence type="ECO:0000256" key="4">
    <source>
        <dbReference type="ARBA" id="ARBA00022982"/>
    </source>
</evidence>
<dbReference type="CDD" id="cd02947">
    <property type="entry name" value="TRX_family"/>
    <property type="match status" value="1"/>
</dbReference>
<sequence>MTTTALHLVCPHCATTNRVPASRLADSPNCGQCHQPLLTGKPLELTVDNAEQHISRNDIPVVVDFWAPWCGPCQMMTPAFSQAAAAMPTVRFTKINTQTETTLGQRFNIRSIPTLILFVGGREIQRQAGAMDTVSIQRWIVAGLEKTRQ</sequence>
<dbReference type="PANTHER" id="PTHR45663">
    <property type="entry name" value="GEO12009P1"/>
    <property type="match status" value="1"/>
</dbReference>
<keyword evidence="2" id="KW-0813">Transport</keyword>
<keyword evidence="10" id="KW-1185">Reference proteome</keyword>
<dbReference type="InterPro" id="IPR013766">
    <property type="entry name" value="Thioredoxin_domain"/>
</dbReference>
<dbReference type="NCBIfam" id="TIGR01068">
    <property type="entry name" value="thioredoxin"/>
    <property type="match status" value="1"/>
</dbReference>
<dbReference type="InterPro" id="IPR049299">
    <property type="entry name" value="Thio2_N"/>
</dbReference>
<dbReference type="InterPro" id="IPR005746">
    <property type="entry name" value="Thioredoxin"/>
</dbReference>
<evidence type="ECO:0000256" key="7">
    <source>
        <dbReference type="NCBIfam" id="TIGR01068"/>
    </source>
</evidence>
<dbReference type="PROSITE" id="PS51352">
    <property type="entry name" value="THIOREDOXIN_2"/>
    <property type="match status" value="1"/>
</dbReference>
<dbReference type="InterPro" id="IPR036249">
    <property type="entry name" value="Thioredoxin-like_sf"/>
</dbReference>
<gene>
    <name evidence="9" type="primary">trxC</name>
    <name evidence="9" type="ORF">ACFOKJ_11435</name>
</gene>
<protein>
    <recommendedName>
        <fullName evidence="7">Thioredoxin</fullName>
    </recommendedName>
</protein>
<dbReference type="Gene3D" id="3.40.30.10">
    <property type="entry name" value="Glutaredoxin"/>
    <property type="match status" value="1"/>
</dbReference>
<evidence type="ECO:0000256" key="1">
    <source>
        <dbReference type="ARBA" id="ARBA00008987"/>
    </source>
</evidence>
<dbReference type="Pfam" id="PF00085">
    <property type="entry name" value="Thioredoxin"/>
    <property type="match status" value="1"/>
</dbReference>
<comment type="caution">
    <text evidence="9">The sequence shown here is derived from an EMBL/GenBank/DDBJ whole genome shotgun (WGS) entry which is preliminary data.</text>
</comment>
<evidence type="ECO:0000256" key="2">
    <source>
        <dbReference type="ARBA" id="ARBA00022448"/>
    </source>
</evidence>
<dbReference type="PROSITE" id="PS00194">
    <property type="entry name" value="THIOREDOXIN_1"/>
    <property type="match status" value="1"/>
</dbReference>
<evidence type="ECO:0000313" key="10">
    <source>
        <dbReference type="Proteomes" id="UP001595636"/>
    </source>
</evidence>
<evidence type="ECO:0000256" key="6">
    <source>
        <dbReference type="ARBA" id="ARBA00023284"/>
    </source>
</evidence>
<keyword evidence="3" id="KW-0479">Metal-binding</keyword>
<dbReference type="PANTHER" id="PTHR45663:SF11">
    <property type="entry name" value="GEO12009P1"/>
    <property type="match status" value="1"/>
</dbReference>
<dbReference type="RefSeq" id="WP_390279650.1">
    <property type="nucleotide sequence ID" value="NZ_JBHRYH010000021.1"/>
</dbReference>
<dbReference type="PRINTS" id="PR00421">
    <property type="entry name" value="THIOREDOXIN"/>
</dbReference>
<proteinExistence type="inferred from homology"/>
<evidence type="ECO:0000256" key="3">
    <source>
        <dbReference type="ARBA" id="ARBA00022723"/>
    </source>
</evidence>
<dbReference type="SUPFAM" id="SSF52833">
    <property type="entry name" value="Thioredoxin-like"/>
    <property type="match status" value="1"/>
</dbReference>
<feature type="domain" description="Thioredoxin" evidence="8">
    <location>
        <begin position="21"/>
        <end position="145"/>
    </location>
</feature>
<keyword evidence="5" id="KW-1015">Disulfide bond</keyword>